<evidence type="ECO:0008006" key="4">
    <source>
        <dbReference type="Google" id="ProtNLM"/>
    </source>
</evidence>
<name>A0A561R1I7_9HYPH</name>
<feature type="transmembrane region" description="Helical" evidence="1">
    <location>
        <begin position="72"/>
        <end position="94"/>
    </location>
</feature>
<dbReference type="AlphaFoldDB" id="A0A561R1I7"/>
<dbReference type="Proteomes" id="UP000320653">
    <property type="component" value="Unassembled WGS sequence"/>
</dbReference>
<keyword evidence="1" id="KW-0812">Transmembrane</keyword>
<organism evidence="2 3">
    <name type="scientific">Neorhizobium alkalisoli</name>
    <dbReference type="NCBI Taxonomy" id="528178"/>
    <lineage>
        <taxon>Bacteria</taxon>
        <taxon>Pseudomonadati</taxon>
        <taxon>Pseudomonadota</taxon>
        <taxon>Alphaproteobacteria</taxon>
        <taxon>Hyphomicrobiales</taxon>
        <taxon>Rhizobiaceae</taxon>
        <taxon>Rhizobium/Agrobacterium group</taxon>
        <taxon>Neorhizobium</taxon>
    </lineage>
</organism>
<comment type="caution">
    <text evidence="2">The sequence shown here is derived from an EMBL/GenBank/DDBJ whole genome shotgun (WGS) entry which is preliminary data.</text>
</comment>
<evidence type="ECO:0000256" key="1">
    <source>
        <dbReference type="SAM" id="Phobius"/>
    </source>
</evidence>
<sequence>MTSNFAGAVTFAVLYGIASGITAVTRATLPLQIFAPGAYARASARLAVPLNLSFATAPPVFTAIVTSAGPHAALWLALVISIFAFSTLFWLFILQRRMDRAAIQPLDIFADRP</sequence>
<proteinExistence type="predicted"/>
<accession>A0A561R1I7</accession>
<gene>
    <name evidence="2" type="ORF">FHW37_102114</name>
</gene>
<keyword evidence="1" id="KW-1133">Transmembrane helix</keyword>
<dbReference type="InterPro" id="IPR036259">
    <property type="entry name" value="MFS_trans_sf"/>
</dbReference>
<dbReference type="Gene3D" id="1.20.1250.20">
    <property type="entry name" value="MFS general substrate transporter like domains"/>
    <property type="match status" value="1"/>
</dbReference>
<dbReference type="SUPFAM" id="SSF103473">
    <property type="entry name" value="MFS general substrate transporter"/>
    <property type="match status" value="1"/>
</dbReference>
<dbReference type="RefSeq" id="WP_246690691.1">
    <property type="nucleotide sequence ID" value="NZ_VIWP01000002.1"/>
</dbReference>
<feature type="transmembrane region" description="Helical" evidence="1">
    <location>
        <begin position="6"/>
        <end position="25"/>
    </location>
</feature>
<evidence type="ECO:0000313" key="3">
    <source>
        <dbReference type="Proteomes" id="UP000320653"/>
    </source>
</evidence>
<keyword evidence="3" id="KW-1185">Reference proteome</keyword>
<keyword evidence="1" id="KW-0472">Membrane</keyword>
<reference evidence="2 3" key="1">
    <citation type="submission" date="2019-06" db="EMBL/GenBank/DDBJ databases">
        <title>Sorghum-associated microbial communities from plants grown in Nebraska, USA.</title>
        <authorList>
            <person name="Schachtman D."/>
        </authorList>
    </citation>
    <scope>NUCLEOTIDE SEQUENCE [LARGE SCALE GENOMIC DNA]</scope>
    <source>
        <strain evidence="2 3">1225</strain>
    </source>
</reference>
<evidence type="ECO:0000313" key="2">
    <source>
        <dbReference type="EMBL" id="TWF56484.1"/>
    </source>
</evidence>
<dbReference type="EMBL" id="VIWP01000002">
    <property type="protein sequence ID" value="TWF56484.1"/>
    <property type="molecule type" value="Genomic_DNA"/>
</dbReference>
<protein>
    <recommendedName>
        <fullName evidence="4">MFS transporter</fullName>
    </recommendedName>
</protein>